<name>A0ABV3Q7X8_9BACL</name>
<evidence type="ECO:0000313" key="1">
    <source>
        <dbReference type="EMBL" id="MEW9502984.1"/>
    </source>
</evidence>
<dbReference type="EMBL" id="JBFMIA010000019">
    <property type="protein sequence ID" value="MEW9502984.1"/>
    <property type="molecule type" value="Genomic_DNA"/>
</dbReference>
<gene>
    <name evidence="1" type="ORF">AB1471_14420</name>
</gene>
<sequence length="52" mass="5933">MTKTGIMEELQQLHKQYPEGQQVQSLSPHEYTEVLTMHASRSIGQKFKSLAS</sequence>
<organism evidence="1 2">
    <name type="scientific">Jeotgalibacillus marinus</name>
    <dbReference type="NCBI Taxonomy" id="86667"/>
    <lineage>
        <taxon>Bacteria</taxon>
        <taxon>Bacillati</taxon>
        <taxon>Bacillota</taxon>
        <taxon>Bacilli</taxon>
        <taxon>Bacillales</taxon>
        <taxon>Caryophanaceae</taxon>
        <taxon>Jeotgalibacillus</taxon>
    </lineage>
</organism>
<dbReference type="Proteomes" id="UP001556040">
    <property type="component" value="Unassembled WGS sequence"/>
</dbReference>
<reference evidence="1 2" key="1">
    <citation type="journal article" date="1979" name="Int. J. Syst. Evol. Microbiol.">
        <title>Bacillus globisporus subsp. marinus subsp. nov.</title>
        <authorList>
            <person name="Liu H."/>
        </authorList>
    </citation>
    <scope>NUCLEOTIDE SEQUENCE [LARGE SCALE GENOMIC DNA]</scope>
    <source>
        <strain evidence="1 2">DSM 1297</strain>
    </source>
</reference>
<proteinExistence type="predicted"/>
<protein>
    <submittedName>
        <fullName evidence="1">Uncharacterized protein</fullName>
    </submittedName>
</protein>
<accession>A0ABV3Q7X8</accession>
<keyword evidence="2" id="KW-1185">Reference proteome</keyword>
<comment type="caution">
    <text evidence="1">The sequence shown here is derived from an EMBL/GenBank/DDBJ whole genome shotgun (WGS) entry which is preliminary data.</text>
</comment>
<dbReference type="RefSeq" id="WP_367780469.1">
    <property type="nucleotide sequence ID" value="NZ_JBFMIA010000019.1"/>
</dbReference>
<evidence type="ECO:0000313" key="2">
    <source>
        <dbReference type="Proteomes" id="UP001556040"/>
    </source>
</evidence>